<dbReference type="RefSeq" id="WP_115171742.1">
    <property type="nucleotide sequence ID" value="NZ_UGYW01000002.1"/>
</dbReference>
<dbReference type="InterPro" id="IPR011050">
    <property type="entry name" value="Pectin_lyase_fold/virulence"/>
</dbReference>
<gene>
    <name evidence="3" type="ORF">NCTC11388_04565</name>
</gene>
<dbReference type="Pfam" id="PF13180">
    <property type="entry name" value="PDZ_2"/>
    <property type="match status" value="1"/>
</dbReference>
<dbReference type="SUPFAM" id="SSF50156">
    <property type="entry name" value="PDZ domain-like"/>
    <property type="match status" value="1"/>
</dbReference>
<feature type="domain" description="PDZ" evidence="2">
    <location>
        <begin position="724"/>
        <end position="797"/>
    </location>
</feature>
<dbReference type="InterPro" id="IPR036034">
    <property type="entry name" value="PDZ_sf"/>
</dbReference>
<protein>
    <submittedName>
        <fullName evidence="3">Peptidase Do</fullName>
    </submittedName>
</protein>
<dbReference type="PANTHER" id="PTHR36453:SF1">
    <property type="entry name" value="RIGHT HANDED BETA HELIX DOMAIN-CONTAINING PROTEIN"/>
    <property type="match status" value="1"/>
</dbReference>
<feature type="chain" id="PRO_5016863030" evidence="1">
    <location>
        <begin position="24"/>
        <end position="797"/>
    </location>
</feature>
<dbReference type="AlphaFoldDB" id="A0A380CUE3"/>
<keyword evidence="1" id="KW-0732">Signal</keyword>
<dbReference type="InterPro" id="IPR012334">
    <property type="entry name" value="Pectin_lyas_fold"/>
</dbReference>
<name>A0A380CUE3_SPHSI</name>
<proteinExistence type="predicted"/>
<accession>A0A380CUE3</accession>
<evidence type="ECO:0000259" key="2">
    <source>
        <dbReference type="Pfam" id="PF13180"/>
    </source>
</evidence>
<organism evidence="3 4">
    <name type="scientific">Sphingobacterium spiritivorum</name>
    <name type="common">Flavobacterium spiritivorum</name>
    <dbReference type="NCBI Taxonomy" id="258"/>
    <lineage>
        <taxon>Bacteria</taxon>
        <taxon>Pseudomonadati</taxon>
        <taxon>Bacteroidota</taxon>
        <taxon>Sphingobacteriia</taxon>
        <taxon>Sphingobacteriales</taxon>
        <taxon>Sphingobacteriaceae</taxon>
        <taxon>Sphingobacterium</taxon>
    </lineage>
</organism>
<evidence type="ECO:0000313" key="4">
    <source>
        <dbReference type="Proteomes" id="UP000254893"/>
    </source>
</evidence>
<dbReference type="Gene3D" id="2.160.20.10">
    <property type="entry name" value="Single-stranded right-handed beta-helix, Pectin lyase-like"/>
    <property type="match status" value="2"/>
</dbReference>
<dbReference type="InterPro" id="IPR001478">
    <property type="entry name" value="PDZ"/>
</dbReference>
<evidence type="ECO:0000256" key="1">
    <source>
        <dbReference type="SAM" id="SignalP"/>
    </source>
</evidence>
<sequence>MNYTLTFLSRLFALLILCGVWGAESADAQSATVKKIYVAKSGRDSNPGTSAKPYASPGAALQAVSQLKKDAYSGAIEVIINTGVYYLDRPLSLGSEQSGSKNAPLTIQSAKGQQVIFSGATPLNLQWKSGQNGIWTAQVPEGIRFQSLYANGKQLIRARYPNYDPSVLPFNGYAADAISPERVKNWKNPEGAYVHALHIGRWGGFHYRVMGKDANGNLQLEGGQQNNRPSKMHETYRYVENVFEELDVANEWYLDEKTSTLFYMAPKGVNPAQQKLEAPILENIITLSGSKINPVHDIHVKGIQFVHTAPTFMKTAEPLLRSDWTIYRQGAVLITYAERCELSGSDFYDLGGNAVFVSDYNREVIIADNLIERIGASAISFVGNPDAVRSPAFRYEKFVPETEMDTIKGPKSNNYPSGCEANNNLIRNIGLIEKQVAGVQIAMASAIRVLHNTIYEVPRAGINIGDGTWGGHDIAHNDVFRTVLETSDHGAFNSWGRDRFWHPDRKEMNRLAAAHPEWVTLDAVVPTLIRNNRFQCDHGWDIDLDDGSTNYQIYNNICLSGGLKLREGFYRTVYNNVILNNGFHPHVWFKNSHDVFRNNIVMQSHQDIQVNYWGDTVDYNYYTNIADLKKDQSKGVDTHSVLFEGRFENAATGDFRVTGRIPAGFKNFNTSDVGVTSPRLLAKTVKPEIPQMKIQKEELKNQIVKWGGGEFKSIETLGEQSAAGLPEIAGVLVVKLAENSTAFKSGLRTGDVIVACQKETIHTVGDFQRIAKRDAYTGELTVTIYRNQVKQDLIIKL</sequence>
<dbReference type="Gene3D" id="2.30.42.10">
    <property type="match status" value="1"/>
</dbReference>
<dbReference type="EMBL" id="UGYW01000002">
    <property type="protein sequence ID" value="SUJ29212.1"/>
    <property type="molecule type" value="Genomic_DNA"/>
</dbReference>
<dbReference type="PANTHER" id="PTHR36453">
    <property type="entry name" value="SECRETED PROTEIN-RELATED"/>
    <property type="match status" value="1"/>
</dbReference>
<evidence type="ECO:0000313" key="3">
    <source>
        <dbReference type="EMBL" id="SUJ29212.1"/>
    </source>
</evidence>
<feature type="signal peptide" evidence="1">
    <location>
        <begin position="1"/>
        <end position="23"/>
    </location>
</feature>
<dbReference type="Proteomes" id="UP000254893">
    <property type="component" value="Unassembled WGS sequence"/>
</dbReference>
<reference evidence="3 4" key="1">
    <citation type="submission" date="2018-06" db="EMBL/GenBank/DDBJ databases">
        <authorList>
            <consortium name="Pathogen Informatics"/>
            <person name="Doyle S."/>
        </authorList>
    </citation>
    <scope>NUCLEOTIDE SEQUENCE [LARGE SCALE GENOMIC DNA]</scope>
    <source>
        <strain evidence="3 4">NCTC11388</strain>
    </source>
</reference>
<dbReference type="SUPFAM" id="SSF51126">
    <property type="entry name" value="Pectin lyase-like"/>
    <property type="match status" value="1"/>
</dbReference>